<reference evidence="1 2" key="1">
    <citation type="submission" date="2020-08" db="EMBL/GenBank/DDBJ databases">
        <title>A Genomic Blueprint of the Chicken Gut Microbiome.</title>
        <authorList>
            <person name="Gilroy R."/>
            <person name="Ravi A."/>
            <person name="Getino M."/>
            <person name="Pursley I."/>
            <person name="Horton D.L."/>
            <person name="Alikhan N.-F."/>
            <person name="Baker D."/>
            <person name="Gharbi K."/>
            <person name="Hall N."/>
            <person name="Watson M."/>
            <person name="Adriaenssens E.M."/>
            <person name="Foster-Nyarko E."/>
            <person name="Jarju S."/>
            <person name="Secka A."/>
            <person name="Antonio M."/>
            <person name="Oren A."/>
            <person name="Chaudhuri R."/>
            <person name="La Ragione R.M."/>
            <person name="Hildebrand F."/>
            <person name="Pallen M.J."/>
        </authorList>
    </citation>
    <scope>NUCLEOTIDE SEQUENCE [LARGE SCALE GENOMIC DNA]</scope>
    <source>
        <strain evidence="1 2">Sa1BUA6</strain>
    </source>
</reference>
<evidence type="ECO:0000313" key="1">
    <source>
        <dbReference type="EMBL" id="MBD8009207.1"/>
    </source>
</evidence>
<dbReference type="InterPro" id="IPR029044">
    <property type="entry name" value="Nucleotide-diphossugar_trans"/>
</dbReference>
<dbReference type="Proteomes" id="UP000621930">
    <property type="component" value="Unassembled WGS sequence"/>
</dbReference>
<dbReference type="InterPro" id="IPR008441">
    <property type="entry name" value="AfumC-like_glycosyl_Trfase"/>
</dbReference>
<proteinExistence type="predicted"/>
<organism evidence="1 2">
    <name type="scientific">Acinetobacter pecorum</name>
    <dbReference type="NCBI Taxonomy" id="2762215"/>
    <lineage>
        <taxon>Bacteria</taxon>
        <taxon>Pseudomonadati</taxon>
        <taxon>Pseudomonadota</taxon>
        <taxon>Gammaproteobacteria</taxon>
        <taxon>Moraxellales</taxon>
        <taxon>Moraxellaceae</taxon>
        <taxon>Acinetobacter</taxon>
    </lineage>
</organism>
<gene>
    <name evidence="1" type="ORF">H9629_07620</name>
</gene>
<dbReference type="RefSeq" id="WP_191730831.1">
    <property type="nucleotide sequence ID" value="NZ_JACSPT010000008.1"/>
</dbReference>
<keyword evidence="2" id="KW-1185">Reference proteome</keyword>
<dbReference type="Pfam" id="PF05704">
    <property type="entry name" value="Caps_synth"/>
    <property type="match status" value="1"/>
</dbReference>
<comment type="caution">
    <text evidence="1">The sequence shown here is derived from an EMBL/GenBank/DDBJ whole genome shotgun (WGS) entry which is preliminary data.</text>
</comment>
<dbReference type="EMBL" id="JACSPT010000008">
    <property type="protein sequence ID" value="MBD8009207.1"/>
    <property type="molecule type" value="Genomic_DNA"/>
</dbReference>
<dbReference type="SUPFAM" id="SSF53448">
    <property type="entry name" value="Nucleotide-diphospho-sugar transferases"/>
    <property type="match status" value="1"/>
</dbReference>
<evidence type="ECO:0000313" key="2">
    <source>
        <dbReference type="Proteomes" id="UP000621930"/>
    </source>
</evidence>
<dbReference type="InterPro" id="IPR051706">
    <property type="entry name" value="Glycosyltransferase_domain"/>
</dbReference>
<name>A0ABR8VWR7_9GAMM</name>
<evidence type="ECO:0008006" key="3">
    <source>
        <dbReference type="Google" id="ProtNLM"/>
    </source>
</evidence>
<sequence length="407" mass="48275">MNNINLVGFHGGILGYDLETSSLKCYRDGIPIGIYEVLFDGKNIFIQLNDSKKYIFFLENKFSLTDNLQEVNLIVHHHGYHLNIKIENKYLSCRSDLNIVNGSDKPLGWEEFYLKFNDYVDTTEKFHYSDLFEYNKLTQPKSIEKNIWLYWDSNPPPLINKIVKKLENLNPGYKITLINKDNIRDYTEYDLFKDDMNPTFRSDLLRLILLYNYGGFWIDASTLTNTSINNITGLNQYNQTHYELIGFYRKCHFIHDLPCVESWFLGSPKGSFIIGKWLEVLLEALYSSPEALLEKLKQDINFEKIKNTYSEGSFLYFLAYLCQQKVFIDYKKYMSIQAFCADYSAFYFKDRHGWSNPDRYINLLFNRENEIIFLPKIIKFTKGDRDLFEKIRAEKRFKTYSYLGNYI</sequence>
<accession>A0ABR8VWR7</accession>
<dbReference type="PANTHER" id="PTHR32385">
    <property type="entry name" value="MANNOSYL PHOSPHORYLINOSITOL CERAMIDE SYNTHASE"/>
    <property type="match status" value="1"/>
</dbReference>
<dbReference type="PANTHER" id="PTHR32385:SF22">
    <property type="entry name" value="MANNOSYL PHOSPHORYLINOSITOL CERAMIDE SYNTHASE SUR1"/>
    <property type="match status" value="1"/>
</dbReference>
<dbReference type="Gene3D" id="3.90.550.20">
    <property type="match status" value="1"/>
</dbReference>
<protein>
    <recommendedName>
        <fullName evidence="3">Glycosyl transferase</fullName>
    </recommendedName>
</protein>